<organism evidence="8 9">
    <name type="scientific">Fusarium solani</name>
    <name type="common">Filamentous fungus</name>
    <dbReference type="NCBI Taxonomy" id="169388"/>
    <lineage>
        <taxon>Eukaryota</taxon>
        <taxon>Fungi</taxon>
        <taxon>Dikarya</taxon>
        <taxon>Ascomycota</taxon>
        <taxon>Pezizomycotina</taxon>
        <taxon>Sordariomycetes</taxon>
        <taxon>Hypocreomycetidae</taxon>
        <taxon>Hypocreales</taxon>
        <taxon>Nectriaceae</taxon>
        <taxon>Fusarium</taxon>
        <taxon>Fusarium solani species complex</taxon>
    </lineage>
</organism>
<keyword evidence="3" id="KW-0285">Flavoprotein</keyword>
<protein>
    <recommendedName>
        <fullName evidence="7">Phosphoribosyltransferase domain-containing protein</fullName>
    </recommendedName>
</protein>
<keyword evidence="5" id="KW-0560">Oxidoreductase</keyword>
<proteinExistence type="inferred from homology"/>
<evidence type="ECO:0000313" key="9">
    <source>
        <dbReference type="Proteomes" id="UP000736672"/>
    </source>
</evidence>
<dbReference type="InterPro" id="IPR029057">
    <property type="entry name" value="PRTase-like"/>
</dbReference>
<evidence type="ECO:0000256" key="3">
    <source>
        <dbReference type="ARBA" id="ARBA00022630"/>
    </source>
</evidence>
<evidence type="ECO:0000256" key="6">
    <source>
        <dbReference type="SAM" id="MobiDB-lite"/>
    </source>
</evidence>
<dbReference type="PANTHER" id="PTHR42973">
    <property type="entry name" value="BINDING OXIDOREDUCTASE, PUTATIVE (AFU_ORTHOLOGUE AFUA_1G17690)-RELATED"/>
    <property type="match status" value="1"/>
</dbReference>
<evidence type="ECO:0000259" key="7">
    <source>
        <dbReference type="Pfam" id="PF00156"/>
    </source>
</evidence>
<comment type="caution">
    <text evidence="8">The sequence shown here is derived from an EMBL/GenBank/DDBJ whole genome shotgun (WGS) entry which is preliminary data.</text>
</comment>
<feature type="region of interest" description="Disordered" evidence="6">
    <location>
        <begin position="608"/>
        <end position="630"/>
    </location>
</feature>
<dbReference type="InterPro" id="IPR050416">
    <property type="entry name" value="FAD-linked_Oxidoreductase"/>
</dbReference>
<evidence type="ECO:0000313" key="8">
    <source>
        <dbReference type="EMBL" id="KAH7243894.1"/>
    </source>
</evidence>
<dbReference type="Gene3D" id="3.30.465.10">
    <property type="match status" value="2"/>
</dbReference>
<feature type="compositionally biased region" description="Basic and acidic residues" evidence="6">
    <location>
        <begin position="608"/>
        <end position="625"/>
    </location>
</feature>
<dbReference type="SUPFAM" id="SSF56176">
    <property type="entry name" value="FAD-binding/transporter-associated domain-like"/>
    <property type="match status" value="1"/>
</dbReference>
<gene>
    <name evidence="8" type="ORF">B0J15DRAFT_565319</name>
</gene>
<dbReference type="Pfam" id="PF04275">
    <property type="entry name" value="P-mevalo_kinase"/>
    <property type="match status" value="1"/>
</dbReference>
<dbReference type="GO" id="GO:0005737">
    <property type="term" value="C:cytoplasm"/>
    <property type="evidence" value="ECO:0007669"/>
    <property type="project" value="InterPro"/>
</dbReference>
<dbReference type="SUPFAM" id="SSF53271">
    <property type="entry name" value="PRTase-like"/>
    <property type="match status" value="1"/>
</dbReference>
<dbReference type="InterPro" id="IPR016169">
    <property type="entry name" value="FAD-bd_PCMH_sub2"/>
</dbReference>
<dbReference type="CDD" id="cd06223">
    <property type="entry name" value="PRTases_typeI"/>
    <property type="match status" value="1"/>
</dbReference>
<evidence type="ECO:0000256" key="4">
    <source>
        <dbReference type="ARBA" id="ARBA00022827"/>
    </source>
</evidence>
<dbReference type="PANTHER" id="PTHR42973:SF39">
    <property type="entry name" value="FAD-BINDING PCMH-TYPE DOMAIN-CONTAINING PROTEIN"/>
    <property type="match status" value="1"/>
</dbReference>
<dbReference type="InterPro" id="IPR005919">
    <property type="entry name" value="Pmev_kin_anim"/>
</dbReference>
<dbReference type="Gene3D" id="3.40.462.20">
    <property type="match status" value="1"/>
</dbReference>
<dbReference type="Gene3D" id="3.40.50.300">
    <property type="entry name" value="P-loop containing nucleotide triphosphate hydrolases"/>
    <property type="match status" value="1"/>
</dbReference>
<evidence type="ECO:0000256" key="5">
    <source>
        <dbReference type="ARBA" id="ARBA00023002"/>
    </source>
</evidence>
<comment type="similarity">
    <text evidence="2">Belongs to the oxygen-dependent FAD-linked oxidoreductase family.</text>
</comment>
<sequence>MLIERPKGGIVVVFHRDGSLHFDGLVCYRMASFPTGAIRVADDDEDMGVDKTIRLEWRKICRALGRREEASPGHLFFSSPNTMVAFTQHATTLRELTANKVGITVVGGGHSGYCLWPNVVSVDMSAFQKIYILAAGEEGEESDFNSKPLVVVEAGCKTGDIVRETMAAGVIVPLGARPSPTAAVRPENGDALLWAMKGAGTNFGIVVSVTFKAYAAPTYLIRNWVVPLDDNADAQAKLSDFDELVATEVPRNGSADAYLYWDTGRLRLGMTMFESSVTGLSLETPIPTHTLMSIILGPEQSSKIVDGVGLFETEMYVSGMHGGHGGGKTSSFKRCIFLKGIGTSNVARILVSAVETRPLALCYLYLLQGGGVVGDVAGDATAFGCRDWDFACVVTSVWPRDQDGIETARAAVEWVYRVAGDLLPLSNGAYGADLGPDPRDAALAAKAFGPNRPRLARLKRNLDPHNVLPYACPLLNPPVEQKLIILITGESCVGKVYCADIWVSVFTSKGLRIRVVSISDVAKREYATAIGADLDRLLRDRAYKEQHRPALTTFFQSQVRQRPQLPEEHFLNVLYEAVDADVLLITGMRDEAPVSTLSHLVPDSRLLEGYRDGGDGKNDSKDSDNSRPNPAVLNYCPTLIFENDTSGSQAAKTFAQHYLLPFLHKDLRKLAYMVRVVPDFSRPGIEFRHVLNISQQPGGLALCASLLRTHFLGDWAKVDAVACCEAGGFVYAPALAALVGVPLVLIREAGKLPPPTVSIIKRPSHISSGTSSDSKERRIEMDRGLVHKGASVVVVDDVFATGRTLLAVLRLLGEAGVDAKDVGVMAVAEFPVHRGRELLRQRGFGAVNIQSLLVYGGA</sequence>
<dbReference type="AlphaFoldDB" id="A0A9P9GSZ8"/>
<reference evidence="8" key="1">
    <citation type="journal article" date="2021" name="Nat. Commun.">
        <title>Genetic determinants of endophytism in the Arabidopsis root mycobiome.</title>
        <authorList>
            <person name="Mesny F."/>
            <person name="Miyauchi S."/>
            <person name="Thiergart T."/>
            <person name="Pickel B."/>
            <person name="Atanasova L."/>
            <person name="Karlsson M."/>
            <person name="Huettel B."/>
            <person name="Barry K.W."/>
            <person name="Haridas S."/>
            <person name="Chen C."/>
            <person name="Bauer D."/>
            <person name="Andreopoulos W."/>
            <person name="Pangilinan J."/>
            <person name="LaButti K."/>
            <person name="Riley R."/>
            <person name="Lipzen A."/>
            <person name="Clum A."/>
            <person name="Drula E."/>
            <person name="Henrissat B."/>
            <person name="Kohler A."/>
            <person name="Grigoriev I.V."/>
            <person name="Martin F.M."/>
            <person name="Hacquard S."/>
        </authorList>
    </citation>
    <scope>NUCLEOTIDE SEQUENCE</scope>
    <source>
        <strain evidence="8">FSSC 5 MPI-SDFR-AT-0091</strain>
    </source>
</reference>
<accession>A0A9P9GSZ8</accession>
<dbReference type="Proteomes" id="UP000736672">
    <property type="component" value="Unassembled WGS sequence"/>
</dbReference>
<dbReference type="OrthoDB" id="363185at2759"/>
<dbReference type="InterPro" id="IPR027417">
    <property type="entry name" value="P-loop_NTPase"/>
</dbReference>
<dbReference type="InterPro" id="IPR036318">
    <property type="entry name" value="FAD-bd_PCMH-like_sf"/>
</dbReference>
<evidence type="ECO:0000256" key="2">
    <source>
        <dbReference type="ARBA" id="ARBA00005466"/>
    </source>
</evidence>
<dbReference type="EMBL" id="JAGTJS010000018">
    <property type="protein sequence ID" value="KAH7243894.1"/>
    <property type="molecule type" value="Genomic_DNA"/>
</dbReference>
<dbReference type="Pfam" id="PF00156">
    <property type="entry name" value="Pribosyltran"/>
    <property type="match status" value="1"/>
</dbReference>
<dbReference type="GO" id="GO:0050660">
    <property type="term" value="F:flavin adenine dinucleotide binding"/>
    <property type="evidence" value="ECO:0007669"/>
    <property type="project" value="InterPro"/>
</dbReference>
<comment type="cofactor">
    <cofactor evidence="1">
        <name>FAD</name>
        <dbReference type="ChEBI" id="CHEBI:57692"/>
    </cofactor>
</comment>
<name>A0A9P9GSZ8_FUSSL</name>
<dbReference type="Gene3D" id="3.40.50.2020">
    <property type="match status" value="1"/>
</dbReference>
<dbReference type="GO" id="GO:0006695">
    <property type="term" value="P:cholesterol biosynthetic process"/>
    <property type="evidence" value="ECO:0007669"/>
    <property type="project" value="InterPro"/>
</dbReference>
<dbReference type="InterPro" id="IPR000836">
    <property type="entry name" value="PRTase_dom"/>
</dbReference>
<keyword evidence="9" id="KW-1185">Reference proteome</keyword>
<dbReference type="GO" id="GO:0016491">
    <property type="term" value="F:oxidoreductase activity"/>
    <property type="evidence" value="ECO:0007669"/>
    <property type="project" value="UniProtKB-KW"/>
</dbReference>
<evidence type="ECO:0000256" key="1">
    <source>
        <dbReference type="ARBA" id="ARBA00001974"/>
    </source>
</evidence>
<dbReference type="GO" id="GO:0004631">
    <property type="term" value="F:phosphomevalonate kinase activity"/>
    <property type="evidence" value="ECO:0007669"/>
    <property type="project" value="InterPro"/>
</dbReference>
<feature type="domain" description="Phosphoribosyltransferase" evidence="7">
    <location>
        <begin position="690"/>
        <end position="827"/>
    </location>
</feature>
<keyword evidence="4" id="KW-0274">FAD</keyword>